<feature type="transmembrane region" description="Helical" evidence="1">
    <location>
        <begin position="214"/>
        <end position="236"/>
    </location>
</feature>
<reference evidence="3 4" key="1">
    <citation type="journal article" date="2016" name="Nat. Commun.">
        <title>Thousands of microbial genomes shed light on interconnected biogeochemical processes in an aquifer system.</title>
        <authorList>
            <person name="Anantharaman K."/>
            <person name="Brown C.T."/>
            <person name="Hug L.A."/>
            <person name="Sharon I."/>
            <person name="Castelle C.J."/>
            <person name="Probst A.J."/>
            <person name="Thomas B.C."/>
            <person name="Singh A."/>
            <person name="Wilkins M.J."/>
            <person name="Karaoz U."/>
            <person name="Brodie E.L."/>
            <person name="Williams K.H."/>
            <person name="Hubbard S.S."/>
            <person name="Banfield J.F."/>
        </authorList>
    </citation>
    <scope>NUCLEOTIDE SEQUENCE [LARGE SCALE GENOMIC DNA]</scope>
</reference>
<dbReference type="EMBL" id="MFDT01000007">
    <property type="protein sequence ID" value="OGE65036.1"/>
    <property type="molecule type" value="Genomic_DNA"/>
</dbReference>
<accession>A0A1F5MI32</accession>
<dbReference type="InterPro" id="IPR001173">
    <property type="entry name" value="Glyco_trans_2-like"/>
</dbReference>
<evidence type="ECO:0000313" key="3">
    <source>
        <dbReference type="EMBL" id="OGE65036.1"/>
    </source>
</evidence>
<dbReference type="PANTHER" id="PTHR43630:SF2">
    <property type="entry name" value="GLYCOSYLTRANSFERASE"/>
    <property type="match status" value="1"/>
</dbReference>
<dbReference type="PANTHER" id="PTHR43630">
    <property type="entry name" value="POLY-BETA-1,6-N-ACETYL-D-GLUCOSAMINE SYNTHASE"/>
    <property type="match status" value="1"/>
</dbReference>
<dbReference type="InterPro" id="IPR029044">
    <property type="entry name" value="Nucleotide-diphossugar_trans"/>
</dbReference>
<comment type="caution">
    <text evidence="3">The sequence shown here is derived from an EMBL/GenBank/DDBJ whole genome shotgun (WGS) entry which is preliminary data.</text>
</comment>
<sequence length="251" mass="29531">MISAVLVSFNERIKLERCLKNLQNFADEIVVMDLGSSDSSSIVCKKYNAKIFKHDFVPFVEIVRNDAIAKASGEWILVLDPDEVVSDVLKVKLKQVILEDKYQAVNIPRKNIFFGKWIAHTNWWPDKHIRFFKKGYISWSNKIHKYPEVSGKILDMEAQADLAVIHYSYDSVKEFMDRQNRYSSAEAKNLHNNGIRFSFLLFLWKPMREFLARFIRHAGFLDGFYGFGLTILMMIYQMEVMVKLWELEREK</sequence>
<feature type="domain" description="Glycosyltransferase 2-like" evidence="2">
    <location>
        <begin position="3"/>
        <end position="141"/>
    </location>
</feature>
<dbReference type="Pfam" id="PF00535">
    <property type="entry name" value="Glycos_transf_2"/>
    <property type="match status" value="1"/>
</dbReference>
<protein>
    <recommendedName>
        <fullName evidence="2">Glycosyltransferase 2-like domain-containing protein</fullName>
    </recommendedName>
</protein>
<evidence type="ECO:0000313" key="4">
    <source>
        <dbReference type="Proteomes" id="UP000178859"/>
    </source>
</evidence>
<name>A0A1F5MI32_9BACT</name>
<keyword evidence="1" id="KW-0472">Membrane</keyword>
<proteinExistence type="predicted"/>
<dbReference type="CDD" id="cd02511">
    <property type="entry name" value="Beta4Glucosyltransferase"/>
    <property type="match status" value="1"/>
</dbReference>
<gene>
    <name evidence="3" type="ORF">A3I48_02095</name>
</gene>
<keyword evidence="1" id="KW-1133">Transmembrane helix</keyword>
<dbReference type="AlphaFoldDB" id="A0A1F5MI32"/>
<dbReference type="SUPFAM" id="SSF53448">
    <property type="entry name" value="Nucleotide-diphospho-sugar transferases"/>
    <property type="match status" value="1"/>
</dbReference>
<dbReference type="Gene3D" id="3.90.550.10">
    <property type="entry name" value="Spore Coat Polysaccharide Biosynthesis Protein SpsA, Chain A"/>
    <property type="match status" value="1"/>
</dbReference>
<organism evidence="3 4">
    <name type="scientific">Candidatus Daviesbacteria bacterium RIFCSPLOWO2_02_FULL_36_7</name>
    <dbReference type="NCBI Taxonomy" id="1797792"/>
    <lineage>
        <taxon>Bacteria</taxon>
        <taxon>Candidatus Daviesiibacteriota</taxon>
    </lineage>
</organism>
<dbReference type="Proteomes" id="UP000178859">
    <property type="component" value="Unassembled WGS sequence"/>
</dbReference>
<keyword evidence="1" id="KW-0812">Transmembrane</keyword>
<evidence type="ECO:0000259" key="2">
    <source>
        <dbReference type="Pfam" id="PF00535"/>
    </source>
</evidence>
<evidence type="ECO:0000256" key="1">
    <source>
        <dbReference type="SAM" id="Phobius"/>
    </source>
</evidence>